<dbReference type="Gene3D" id="1.25.40.290">
    <property type="entry name" value="ARM repeat domains"/>
    <property type="match status" value="1"/>
</dbReference>
<gene>
    <name evidence="1" type="ORF">BPA01_47960</name>
</gene>
<organism evidence="1 2">
    <name type="scientific">Brevibacillus parabrevis</name>
    <dbReference type="NCBI Taxonomy" id="54914"/>
    <lineage>
        <taxon>Bacteria</taxon>
        <taxon>Bacillati</taxon>
        <taxon>Bacillota</taxon>
        <taxon>Bacilli</taxon>
        <taxon>Bacillales</taxon>
        <taxon>Paenibacillaceae</taxon>
        <taxon>Brevibacillus</taxon>
    </lineage>
</organism>
<keyword evidence="2" id="KW-1185">Reference proteome</keyword>
<reference evidence="1 2" key="1">
    <citation type="submission" date="2019-06" db="EMBL/GenBank/DDBJ databases">
        <title>Whole genome shotgun sequence of Brevibacillus parabrevis NBRC 12334.</title>
        <authorList>
            <person name="Hosoyama A."/>
            <person name="Uohara A."/>
            <person name="Ohji S."/>
            <person name="Ichikawa N."/>
        </authorList>
    </citation>
    <scope>NUCLEOTIDE SEQUENCE [LARGE SCALE GENOMIC DNA]</scope>
    <source>
        <strain evidence="1 2">NBRC 12334</strain>
    </source>
</reference>
<dbReference type="EMBL" id="BJMH01000035">
    <property type="protein sequence ID" value="GEB35216.1"/>
    <property type="molecule type" value="Genomic_DNA"/>
</dbReference>
<protein>
    <submittedName>
        <fullName evidence="1">DNA alkylation repair protein</fullName>
    </submittedName>
</protein>
<dbReference type="AlphaFoldDB" id="A0A4Y3PT92"/>
<name>A0A4Y3PT92_BREPA</name>
<dbReference type="SUPFAM" id="SSF48371">
    <property type="entry name" value="ARM repeat"/>
    <property type="match status" value="1"/>
</dbReference>
<dbReference type="Proteomes" id="UP000316882">
    <property type="component" value="Unassembled WGS sequence"/>
</dbReference>
<evidence type="ECO:0000313" key="1">
    <source>
        <dbReference type="EMBL" id="GEB35216.1"/>
    </source>
</evidence>
<sequence>MTFDEMASISERVLNRKGARKAGDILPDVLVLLNGGRIESVNLTEWLAVDHLQLLRHILVELQLQQHADAMLSALERIAGQPTMKVIPAIAVEWLEVFRQKTGEERTQLFQRLAAHPSDSVRCWAAYIVGLDQLELEQKLALIRPFAADSHFGVREIAWMAVRDSASQQLKLAIRLLGAWVQEPNANLRRFAVELTRPRGVWAKHIAELKENPEWGLPLLAPLKADPSKYVQDSVANWLNDAAKSQPDWVVQVCRAWLDASDEKATKRIVARAQRSMKG</sequence>
<dbReference type="RefSeq" id="WP_174769221.1">
    <property type="nucleotide sequence ID" value="NZ_BJMH01000035.1"/>
</dbReference>
<dbReference type="STRING" id="54914.AV540_20195"/>
<accession>A0A4Y3PT92</accession>
<comment type="caution">
    <text evidence="1">The sequence shown here is derived from an EMBL/GenBank/DDBJ whole genome shotgun (WGS) entry which is preliminary data.</text>
</comment>
<proteinExistence type="predicted"/>
<dbReference type="InterPro" id="IPR016024">
    <property type="entry name" value="ARM-type_fold"/>
</dbReference>
<evidence type="ECO:0000313" key="2">
    <source>
        <dbReference type="Proteomes" id="UP000316882"/>
    </source>
</evidence>